<accession>A0ACB7EQL9</accession>
<organism evidence="1 2">
    <name type="scientific">Nibea albiflora</name>
    <name type="common">Yellow drum</name>
    <name type="synonym">Corvina albiflora</name>
    <dbReference type="NCBI Taxonomy" id="240163"/>
    <lineage>
        <taxon>Eukaryota</taxon>
        <taxon>Metazoa</taxon>
        <taxon>Chordata</taxon>
        <taxon>Craniata</taxon>
        <taxon>Vertebrata</taxon>
        <taxon>Euteleostomi</taxon>
        <taxon>Actinopterygii</taxon>
        <taxon>Neopterygii</taxon>
        <taxon>Teleostei</taxon>
        <taxon>Neoteleostei</taxon>
        <taxon>Acanthomorphata</taxon>
        <taxon>Eupercaria</taxon>
        <taxon>Sciaenidae</taxon>
        <taxon>Nibea</taxon>
    </lineage>
</organism>
<evidence type="ECO:0000313" key="2">
    <source>
        <dbReference type="Proteomes" id="UP000805704"/>
    </source>
</evidence>
<dbReference type="Proteomes" id="UP000805704">
    <property type="component" value="Chromosome 24"/>
</dbReference>
<name>A0ACB7EQL9_NIBAL</name>
<dbReference type="EMBL" id="CM024812">
    <property type="protein sequence ID" value="KAG8004499.1"/>
    <property type="molecule type" value="Genomic_DNA"/>
</dbReference>
<gene>
    <name evidence="1" type="ORF">GBF38_008752</name>
</gene>
<protein>
    <submittedName>
        <fullName evidence="1">Uncharacterized protein</fullName>
    </submittedName>
</protein>
<evidence type="ECO:0000313" key="1">
    <source>
        <dbReference type="EMBL" id="KAG8004499.1"/>
    </source>
</evidence>
<comment type="caution">
    <text evidence="1">The sequence shown here is derived from an EMBL/GenBank/DDBJ whole genome shotgun (WGS) entry which is preliminary data.</text>
</comment>
<proteinExistence type="predicted"/>
<keyword evidence="2" id="KW-1185">Reference proteome</keyword>
<sequence length="91" mass="10027">MEEEDEEEEEEETAVTGRRSCLVWGYRAGAVKYVQRGTSAAFWCPAERMGEQLSVSEDLDQTLEVLSTFSGKHPCGTQPALAVFFICSASS</sequence>
<reference evidence="1" key="1">
    <citation type="submission" date="2020-04" db="EMBL/GenBank/DDBJ databases">
        <title>A chromosome-scale assembly and high-density genetic map of the yellow drum (Nibea albiflora) genome.</title>
        <authorList>
            <person name="Xu D."/>
            <person name="Zhang W."/>
            <person name="Chen R."/>
            <person name="Tan P."/>
            <person name="Wang L."/>
            <person name="Song H."/>
            <person name="Tian L."/>
            <person name="Zhu Q."/>
            <person name="Wang B."/>
        </authorList>
    </citation>
    <scope>NUCLEOTIDE SEQUENCE</scope>
    <source>
        <strain evidence="1">ZJHYS-2018</strain>
    </source>
</reference>